<feature type="transmembrane region" description="Helical" evidence="1">
    <location>
        <begin position="29"/>
        <end position="50"/>
    </location>
</feature>
<dbReference type="Proteomes" id="UP000198642">
    <property type="component" value="Unassembled WGS sequence"/>
</dbReference>
<dbReference type="OrthoDB" id="1683460at2"/>
<evidence type="ECO:0000256" key="1">
    <source>
        <dbReference type="SAM" id="Phobius"/>
    </source>
</evidence>
<feature type="transmembrane region" description="Helical" evidence="1">
    <location>
        <begin position="6"/>
        <end position="22"/>
    </location>
</feature>
<feature type="transmembrane region" description="Helical" evidence="1">
    <location>
        <begin position="89"/>
        <end position="111"/>
    </location>
</feature>
<organism evidence="2 3">
    <name type="scientific">Lentibacillus halodurans</name>
    <dbReference type="NCBI Taxonomy" id="237679"/>
    <lineage>
        <taxon>Bacteria</taxon>
        <taxon>Bacillati</taxon>
        <taxon>Bacillota</taxon>
        <taxon>Bacilli</taxon>
        <taxon>Bacillales</taxon>
        <taxon>Bacillaceae</taxon>
        <taxon>Lentibacillus</taxon>
    </lineage>
</organism>
<keyword evidence="1" id="KW-0472">Membrane</keyword>
<proteinExistence type="predicted"/>
<dbReference type="EMBL" id="FOJW01000002">
    <property type="protein sequence ID" value="SFA84320.1"/>
    <property type="molecule type" value="Genomic_DNA"/>
</dbReference>
<feature type="transmembrane region" description="Helical" evidence="1">
    <location>
        <begin position="123"/>
        <end position="143"/>
    </location>
</feature>
<dbReference type="RefSeq" id="WP_090233940.1">
    <property type="nucleotide sequence ID" value="NZ_FOJW01000002.1"/>
</dbReference>
<protein>
    <submittedName>
        <fullName evidence="2">Uncharacterized protein</fullName>
    </submittedName>
</protein>
<keyword evidence="3" id="KW-1185">Reference proteome</keyword>
<dbReference type="STRING" id="237679.SAMN04488072_102265"/>
<evidence type="ECO:0000313" key="2">
    <source>
        <dbReference type="EMBL" id="SFA84320.1"/>
    </source>
</evidence>
<evidence type="ECO:0000313" key="3">
    <source>
        <dbReference type="Proteomes" id="UP000198642"/>
    </source>
</evidence>
<feature type="transmembrane region" description="Helical" evidence="1">
    <location>
        <begin position="62"/>
        <end position="82"/>
    </location>
</feature>
<name>A0A1I0W7S5_9BACI</name>
<dbReference type="AlphaFoldDB" id="A0A1I0W7S5"/>
<keyword evidence="1" id="KW-0812">Transmembrane</keyword>
<accession>A0A1I0W7S5</accession>
<dbReference type="InterPro" id="IPR048147">
    <property type="entry name" value="CBO0543-like"/>
</dbReference>
<keyword evidence="1" id="KW-1133">Transmembrane helix</keyword>
<dbReference type="NCBIfam" id="NF041644">
    <property type="entry name" value="CBO0543_fam"/>
    <property type="match status" value="1"/>
</dbReference>
<sequence>MEVILLWLFLILGLVLLCISFKKPHLKDWLLCYLTAAYFAAFLGELVVYYQMLSYPVRLFPLFQSSVLYEHLLLPLVCIYYYQSSYNKGILTCLLKALLYSSVLAAFEILLEKNTDLIHYISWYWYYSLTSLFLFLLLVRSLMWLMDDITGKRENSSGS</sequence>
<reference evidence="2 3" key="1">
    <citation type="submission" date="2016-10" db="EMBL/GenBank/DDBJ databases">
        <authorList>
            <person name="de Groot N.N."/>
        </authorList>
    </citation>
    <scope>NUCLEOTIDE SEQUENCE [LARGE SCALE GENOMIC DNA]</scope>
    <source>
        <strain evidence="2 3">CGMCC 1.3702</strain>
    </source>
</reference>
<gene>
    <name evidence="2" type="ORF">SAMN04488072_102265</name>
</gene>